<proteinExistence type="predicted"/>
<gene>
    <name evidence="1" type="ORF">H5410_020016</name>
</gene>
<organism evidence="1 2">
    <name type="scientific">Solanum commersonii</name>
    <name type="common">Commerson's wild potato</name>
    <name type="synonym">Commerson's nightshade</name>
    <dbReference type="NCBI Taxonomy" id="4109"/>
    <lineage>
        <taxon>Eukaryota</taxon>
        <taxon>Viridiplantae</taxon>
        <taxon>Streptophyta</taxon>
        <taxon>Embryophyta</taxon>
        <taxon>Tracheophyta</taxon>
        <taxon>Spermatophyta</taxon>
        <taxon>Magnoliopsida</taxon>
        <taxon>eudicotyledons</taxon>
        <taxon>Gunneridae</taxon>
        <taxon>Pentapetalae</taxon>
        <taxon>asterids</taxon>
        <taxon>lamiids</taxon>
        <taxon>Solanales</taxon>
        <taxon>Solanaceae</taxon>
        <taxon>Solanoideae</taxon>
        <taxon>Solaneae</taxon>
        <taxon>Solanum</taxon>
    </lineage>
</organism>
<evidence type="ECO:0000313" key="2">
    <source>
        <dbReference type="Proteomes" id="UP000824120"/>
    </source>
</evidence>
<protein>
    <submittedName>
        <fullName evidence="1">Uncharacterized protein</fullName>
    </submittedName>
</protein>
<dbReference type="EMBL" id="JACXVP010000004">
    <property type="protein sequence ID" value="KAG5608735.1"/>
    <property type="molecule type" value="Genomic_DNA"/>
</dbReference>
<dbReference type="AlphaFoldDB" id="A0A9J5ZA00"/>
<keyword evidence="2" id="KW-1185">Reference proteome</keyword>
<name>A0A9J5ZA00_SOLCO</name>
<reference evidence="1 2" key="1">
    <citation type="submission" date="2020-09" db="EMBL/GenBank/DDBJ databases">
        <title>De no assembly of potato wild relative species, Solanum commersonii.</title>
        <authorList>
            <person name="Cho K."/>
        </authorList>
    </citation>
    <scope>NUCLEOTIDE SEQUENCE [LARGE SCALE GENOMIC DNA]</scope>
    <source>
        <strain evidence="1">LZ3.2</strain>
        <tissue evidence="1">Leaf</tissue>
    </source>
</reference>
<accession>A0A9J5ZA00</accession>
<dbReference type="Proteomes" id="UP000824120">
    <property type="component" value="Chromosome 4"/>
</dbReference>
<sequence length="88" mass="9777">MYQVGTKSRFMIKVDYQVSSLVRPRSSCGRFFGDGIRVKVMLRVGVEVKVRSGLGLGQGFGKRLFRFRNIVAADQSDHSASLAPKLLV</sequence>
<evidence type="ECO:0000313" key="1">
    <source>
        <dbReference type="EMBL" id="KAG5608735.1"/>
    </source>
</evidence>
<comment type="caution">
    <text evidence="1">The sequence shown here is derived from an EMBL/GenBank/DDBJ whole genome shotgun (WGS) entry which is preliminary data.</text>
</comment>